<dbReference type="InterPro" id="IPR017945">
    <property type="entry name" value="DHBP_synth_RibB-like_a/b_dom"/>
</dbReference>
<dbReference type="InterPro" id="IPR038385">
    <property type="entry name" value="Sua5/YwlC_C"/>
</dbReference>
<evidence type="ECO:0000256" key="2">
    <source>
        <dbReference type="ARBA" id="ARBA00007663"/>
    </source>
</evidence>
<evidence type="ECO:0000313" key="16">
    <source>
        <dbReference type="Proteomes" id="UP001597295"/>
    </source>
</evidence>
<dbReference type="EMBL" id="JBHUIP010000004">
    <property type="protein sequence ID" value="MFD2262469.1"/>
    <property type="molecule type" value="Genomic_DNA"/>
</dbReference>
<comment type="catalytic activity">
    <reaction evidence="12 13">
        <text>L-threonine + hydrogencarbonate + ATP = L-threonylcarbamoyladenylate + diphosphate + H2O</text>
        <dbReference type="Rhea" id="RHEA:36407"/>
        <dbReference type="ChEBI" id="CHEBI:15377"/>
        <dbReference type="ChEBI" id="CHEBI:17544"/>
        <dbReference type="ChEBI" id="CHEBI:30616"/>
        <dbReference type="ChEBI" id="CHEBI:33019"/>
        <dbReference type="ChEBI" id="CHEBI:57926"/>
        <dbReference type="ChEBI" id="CHEBI:73682"/>
        <dbReference type="EC" id="2.7.7.87"/>
    </reaction>
</comment>
<dbReference type="Gene3D" id="3.90.870.10">
    <property type="entry name" value="DHBP synthase"/>
    <property type="match status" value="1"/>
</dbReference>
<dbReference type="Pfam" id="PF03481">
    <property type="entry name" value="Sua5_C"/>
    <property type="match status" value="1"/>
</dbReference>
<evidence type="ECO:0000256" key="10">
    <source>
        <dbReference type="ARBA" id="ARBA00022840"/>
    </source>
</evidence>
<evidence type="ECO:0000256" key="1">
    <source>
        <dbReference type="ARBA" id="ARBA00004496"/>
    </source>
</evidence>
<proteinExistence type="inferred from homology"/>
<dbReference type="NCBIfam" id="TIGR00057">
    <property type="entry name" value="L-threonylcarbamoyladenylate synthase"/>
    <property type="match status" value="1"/>
</dbReference>
<evidence type="ECO:0000256" key="12">
    <source>
        <dbReference type="ARBA" id="ARBA00048366"/>
    </source>
</evidence>
<evidence type="ECO:0000256" key="13">
    <source>
        <dbReference type="PIRNR" id="PIRNR004930"/>
    </source>
</evidence>
<dbReference type="Proteomes" id="UP001597295">
    <property type="component" value="Unassembled WGS sequence"/>
</dbReference>
<comment type="subcellular location">
    <subcellularLocation>
        <location evidence="1 13">Cytoplasm</location>
    </subcellularLocation>
</comment>
<evidence type="ECO:0000259" key="14">
    <source>
        <dbReference type="PROSITE" id="PS51163"/>
    </source>
</evidence>
<keyword evidence="8 13" id="KW-0548">Nucleotidyltransferase</keyword>
<evidence type="ECO:0000256" key="9">
    <source>
        <dbReference type="ARBA" id="ARBA00022741"/>
    </source>
</evidence>
<dbReference type="RefSeq" id="WP_379875430.1">
    <property type="nucleotide sequence ID" value="NZ_JBHUIP010000004.1"/>
</dbReference>
<sequence length="318" mass="33203">MPILSPTPENITEAARHLISGGLVGMPTETVYGLAADATNGRAVAQIYELKGRPAFNPLIIHVADVAAAEKLAVLDERAQFLARRLWPGALTLVLPRRADSFISGLATAGLDTIAIRIPDHGVALDLLRTVNRPLAAPSANLSGHLSPSLPGHVALEFGNQLGIILDGGPCRVGLESTVLDLTGPLATILRPGGITRETIEASIGPVSAANPHIPESPKSPGMLASHYAPSLPLRLDWTHPGEKEALLAFGPLIPEGFATVLNLSETGDLHEAAANLFAYLHALDTPEHSGIAVMPVPNQGLGIAINDRLKRAATPAS</sequence>
<reference evidence="16" key="1">
    <citation type="journal article" date="2019" name="Int. J. Syst. Evol. Microbiol.">
        <title>The Global Catalogue of Microorganisms (GCM) 10K type strain sequencing project: providing services to taxonomists for standard genome sequencing and annotation.</title>
        <authorList>
            <consortium name="The Broad Institute Genomics Platform"/>
            <consortium name="The Broad Institute Genome Sequencing Center for Infectious Disease"/>
            <person name="Wu L."/>
            <person name="Ma J."/>
        </authorList>
    </citation>
    <scope>NUCLEOTIDE SEQUENCE [LARGE SCALE GENOMIC DNA]</scope>
    <source>
        <strain evidence="16">CGMCC 1.19062</strain>
    </source>
</reference>
<dbReference type="InterPro" id="IPR050156">
    <property type="entry name" value="TC-AMP_synthase_SUA5"/>
</dbReference>
<dbReference type="EC" id="2.7.7.87" evidence="3 13"/>
<comment type="similarity">
    <text evidence="2 13">Belongs to the SUA5 family.</text>
</comment>
<dbReference type="InterPro" id="IPR010923">
    <property type="entry name" value="T(6)A37_SUA5"/>
</dbReference>
<dbReference type="InterPro" id="IPR005145">
    <property type="entry name" value="Sua5_C"/>
</dbReference>
<evidence type="ECO:0000256" key="6">
    <source>
        <dbReference type="ARBA" id="ARBA00022679"/>
    </source>
</evidence>
<evidence type="ECO:0000256" key="4">
    <source>
        <dbReference type="ARBA" id="ARBA00015492"/>
    </source>
</evidence>
<gene>
    <name evidence="15" type="ORF">ACFSM5_06175</name>
</gene>
<keyword evidence="5 13" id="KW-0963">Cytoplasm</keyword>
<evidence type="ECO:0000256" key="11">
    <source>
        <dbReference type="ARBA" id="ARBA00029774"/>
    </source>
</evidence>
<dbReference type="SUPFAM" id="SSF55821">
    <property type="entry name" value="YrdC/RibB"/>
    <property type="match status" value="1"/>
</dbReference>
<evidence type="ECO:0000256" key="7">
    <source>
        <dbReference type="ARBA" id="ARBA00022694"/>
    </source>
</evidence>
<accession>A0ABW5DRE5</accession>
<evidence type="ECO:0000256" key="3">
    <source>
        <dbReference type="ARBA" id="ARBA00012584"/>
    </source>
</evidence>
<dbReference type="Pfam" id="PF01300">
    <property type="entry name" value="Sua5_yciO_yrdC"/>
    <property type="match status" value="1"/>
</dbReference>
<protein>
    <recommendedName>
        <fullName evidence="4 13">Threonylcarbamoyl-AMP synthase</fullName>
        <shortName evidence="13">TC-AMP synthase</shortName>
        <ecNumber evidence="3 13">2.7.7.87</ecNumber>
    </recommendedName>
    <alternativeName>
        <fullName evidence="11 13">L-threonylcarbamoyladenylate synthase</fullName>
    </alternativeName>
</protein>
<keyword evidence="16" id="KW-1185">Reference proteome</keyword>
<keyword evidence="6 13" id="KW-0808">Transferase</keyword>
<keyword evidence="10 13" id="KW-0067">ATP-binding</keyword>
<evidence type="ECO:0000256" key="5">
    <source>
        <dbReference type="ARBA" id="ARBA00022490"/>
    </source>
</evidence>
<evidence type="ECO:0000313" key="15">
    <source>
        <dbReference type="EMBL" id="MFD2262469.1"/>
    </source>
</evidence>
<dbReference type="GO" id="GO:0061710">
    <property type="term" value="F:L-threonylcarbamoyladenylate synthase"/>
    <property type="evidence" value="ECO:0007669"/>
    <property type="project" value="UniProtKB-EC"/>
</dbReference>
<dbReference type="PANTHER" id="PTHR17490:SF16">
    <property type="entry name" value="THREONYLCARBAMOYL-AMP SYNTHASE"/>
    <property type="match status" value="1"/>
</dbReference>
<organism evidence="15 16">
    <name type="scientific">Lacibacterium aquatile</name>
    <dbReference type="NCBI Taxonomy" id="1168082"/>
    <lineage>
        <taxon>Bacteria</taxon>
        <taxon>Pseudomonadati</taxon>
        <taxon>Pseudomonadota</taxon>
        <taxon>Alphaproteobacteria</taxon>
        <taxon>Rhodospirillales</taxon>
        <taxon>Rhodospirillaceae</taxon>
    </lineage>
</organism>
<dbReference type="PROSITE" id="PS51163">
    <property type="entry name" value="YRDC"/>
    <property type="match status" value="1"/>
</dbReference>
<dbReference type="PANTHER" id="PTHR17490">
    <property type="entry name" value="SUA5"/>
    <property type="match status" value="1"/>
</dbReference>
<dbReference type="Gene3D" id="3.40.50.11030">
    <property type="entry name" value="Threonylcarbamoyl-AMP synthase, C-terminal domain"/>
    <property type="match status" value="1"/>
</dbReference>
<keyword evidence="9 13" id="KW-0547">Nucleotide-binding</keyword>
<feature type="domain" description="YrdC-like" evidence="14">
    <location>
        <begin position="8"/>
        <end position="195"/>
    </location>
</feature>
<evidence type="ECO:0000256" key="8">
    <source>
        <dbReference type="ARBA" id="ARBA00022695"/>
    </source>
</evidence>
<comment type="function">
    <text evidence="13">Required for the formation of a threonylcarbamoyl group on adenosine at position 37 (t(6)A37) in tRNAs that read codons beginning with adenine.</text>
</comment>
<comment type="caution">
    <text evidence="15">The sequence shown here is derived from an EMBL/GenBank/DDBJ whole genome shotgun (WGS) entry which is preliminary data.</text>
</comment>
<name>A0ABW5DRE5_9PROT</name>
<dbReference type="PIRSF" id="PIRSF004930">
    <property type="entry name" value="Tln_factor_SUA5"/>
    <property type="match status" value="1"/>
</dbReference>
<keyword evidence="7 13" id="KW-0819">tRNA processing</keyword>
<dbReference type="InterPro" id="IPR006070">
    <property type="entry name" value="Sua5-like_dom"/>
</dbReference>